<keyword evidence="3" id="KW-1185">Reference proteome</keyword>
<name>A0AAD8PP00_9PEZI</name>
<evidence type="ECO:0000259" key="1">
    <source>
        <dbReference type="Pfam" id="PF00975"/>
    </source>
</evidence>
<feature type="non-terminal residue" evidence="2">
    <location>
        <position position="1"/>
    </location>
</feature>
<evidence type="ECO:0000313" key="2">
    <source>
        <dbReference type="EMBL" id="KAK1573008.1"/>
    </source>
</evidence>
<dbReference type="InterPro" id="IPR001031">
    <property type="entry name" value="Thioesterase"/>
</dbReference>
<dbReference type="GO" id="GO:0016787">
    <property type="term" value="F:hydrolase activity"/>
    <property type="evidence" value="ECO:0007669"/>
    <property type="project" value="UniProtKB-KW"/>
</dbReference>
<dbReference type="Pfam" id="PF00975">
    <property type="entry name" value="Thioesterase"/>
    <property type="match status" value="1"/>
</dbReference>
<reference evidence="2" key="1">
    <citation type="submission" date="2021-06" db="EMBL/GenBank/DDBJ databases">
        <title>Comparative genomics, transcriptomics and evolutionary studies reveal genomic signatures of adaptation to plant cell wall in hemibiotrophic fungi.</title>
        <authorList>
            <consortium name="DOE Joint Genome Institute"/>
            <person name="Baroncelli R."/>
            <person name="Diaz J.F."/>
            <person name="Benocci T."/>
            <person name="Peng M."/>
            <person name="Battaglia E."/>
            <person name="Haridas S."/>
            <person name="Andreopoulos W."/>
            <person name="Labutti K."/>
            <person name="Pangilinan J."/>
            <person name="Floch G.L."/>
            <person name="Makela M.R."/>
            <person name="Henrissat B."/>
            <person name="Grigoriev I.V."/>
            <person name="Crouch J.A."/>
            <person name="De Vries R.P."/>
            <person name="Sukno S.A."/>
            <person name="Thon M.R."/>
        </authorList>
    </citation>
    <scope>NUCLEOTIDE SEQUENCE</scope>
    <source>
        <strain evidence="2">CBS 125086</strain>
    </source>
</reference>
<dbReference type="AlphaFoldDB" id="A0AAD8PP00"/>
<gene>
    <name evidence="2" type="ORF">LY79DRAFT_473280</name>
</gene>
<comment type="caution">
    <text evidence="2">The sequence shown here is derived from an EMBL/GenBank/DDBJ whole genome shotgun (WGS) entry which is preliminary data.</text>
</comment>
<feature type="domain" description="Thioesterase" evidence="1">
    <location>
        <begin position="5"/>
        <end position="240"/>
    </location>
</feature>
<keyword evidence="2" id="KW-0378">Hydrolase</keyword>
<feature type="non-terminal residue" evidence="2">
    <location>
        <position position="245"/>
    </location>
</feature>
<dbReference type="Gene3D" id="3.40.50.1820">
    <property type="entry name" value="alpha/beta hydrolase"/>
    <property type="match status" value="1"/>
</dbReference>
<organism evidence="2 3">
    <name type="scientific">Colletotrichum navitas</name>
    <dbReference type="NCBI Taxonomy" id="681940"/>
    <lineage>
        <taxon>Eukaryota</taxon>
        <taxon>Fungi</taxon>
        <taxon>Dikarya</taxon>
        <taxon>Ascomycota</taxon>
        <taxon>Pezizomycotina</taxon>
        <taxon>Sordariomycetes</taxon>
        <taxon>Hypocreomycetidae</taxon>
        <taxon>Glomerellales</taxon>
        <taxon>Glomerellaceae</taxon>
        <taxon>Colletotrichum</taxon>
        <taxon>Colletotrichum graminicola species complex</taxon>
    </lineage>
</organism>
<accession>A0AAD8PP00</accession>
<protein>
    <submittedName>
        <fullName evidence="2">Alpha/Beta hydrolase protein</fullName>
    </submittedName>
</protein>
<dbReference type="RefSeq" id="XP_060408722.1">
    <property type="nucleotide sequence ID" value="XM_060553218.1"/>
</dbReference>
<proteinExistence type="predicted"/>
<dbReference type="Proteomes" id="UP001230504">
    <property type="component" value="Unassembled WGS sequence"/>
</dbReference>
<dbReference type="EMBL" id="JAHLJV010000100">
    <property type="protein sequence ID" value="KAK1573008.1"/>
    <property type="molecule type" value="Genomic_DNA"/>
</dbReference>
<dbReference type="InterPro" id="IPR029058">
    <property type="entry name" value="AB_hydrolase_fold"/>
</dbReference>
<dbReference type="GeneID" id="85437458"/>
<evidence type="ECO:0000313" key="3">
    <source>
        <dbReference type="Proteomes" id="UP001230504"/>
    </source>
</evidence>
<dbReference type="SUPFAM" id="SSF53474">
    <property type="entry name" value="alpha/beta-Hydrolases"/>
    <property type="match status" value="1"/>
</dbReference>
<sequence>TPRKTVFLLPDGSGSAMSYSRIPSLGPGICLYGLNSPFLSNPGGFLPIPDIAPIWAAEIRRLQPKGSYILGGWSAGGYYCFEVAKYLLQHEREDDGRPVEVEKLILIDSPSRNVFEALPMAVVTTLSSQGLMGNWGTNEAPKWLLDHFDATIARVEEYQPSPLTILLRGQALPKVFVIWATDGVYGPGGAAASGLDTTVKVTKFMLEDRLDMGPNGWDKLFPKGTQMAVATTPGTHFTLIFPPHV</sequence>